<feature type="signal peptide" evidence="2">
    <location>
        <begin position="1"/>
        <end position="27"/>
    </location>
</feature>
<gene>
    <name evidence="3" type="ORF">SAMN05216361_1233</name>
</gene>
<organism evidence="3 4">
    <name type="scientific">Marisediminitalea aggregata</name>
    <dbReference type="NCBI Taxonomy" id="634436"/>
    <lineage>
        <taxon>Bacteria</taxon>
        <taxon>Pseudomonadati</taxon>
        <taxon>Pseudomonadota</taxon>
        <taxon>Gammaproteobacteria</taxon>
        <taxon>Alteromonadales</taxon>
        <taxon>Alteromonadaceae</taxon>
        <taxon>Marisediminitalea</taxon>
    </lineage>
</organism>
<accession>A0A1M5GYZ1</accession>
<proteinExistence type="predicted"/>
<dbReference type="AlphaFoldDB" id="A0A1M5GYZ1"/>
<keyword evidence="1" id="KW-0812">Transmembrane</keyword>
<dbReference type="STRING" id="634436.SAMN05216361_1233"/>
<dbReference type="EMBL" id="FQWD01000002">
    <property type="protein sequence ID" value="SHG08896.1"/>
    <property type="molecule type" value="Genomic_DNA"/>
</dbReference>
<keyword evidence="1" id="KW-0472">Membrane</keyword>
<reference evidence="4" key="1">
    <citation type="submission" date="2016-11" db="EMBL/GenBank/DDBJ databases">
        <authorList>
            <person name="Varghese N."/>
            <person name="Submissions S."/>
        </authorList>
    </citation>
    <scope>NUCLEOTIDE SEQUENCE [LARGE SCALE GENOMIC DNA]</scope>
    <source>
        <strain evidence="4">CGMCC 1.8995</strain>
    </source>
</reference>
<dbReference type="Proteomes" id="UP000184520">
    <property type="component" value="Unassembled WGS sequence"/>
</dbReference>
<keyword evidence="2" id="KW-0732">Signal</keyword>
<evidence type="ECO:0000256" key="2">
    <source>
        <dbReference type="SAM" id="SignalP"/>
    </source>
</evidence>
<dbReference type="OrthoDB" id="8558695at2"/>
<name>A0A1M5GYZ1_9ALTE</name>
<feature type="chain" id="PRO_5013110178" evidence="2">
    <location>
        <begin position="28"/>
        <end position="280"/>
    </location>
</feature>
<protein>
    <submittedName>
        <fullName evidence="3">PEP-CTERM protein-sorting domain-containing protein</fullName>
    </submittedName>
</protein>
<evidence type="ECO:0000313" key="4">
    <source>
        <dbReference type="Proteomes" id="UP000184520"/>
    </source>
</evidence>
<keyword evidence="1" id="KW-1133">Transmembrane helix</keyword>
<keyword evidence="4" id="KW-1185">Reference proteome</keyword>
<feature type="transmembrane region" description="Helical" evidence="1">
    <location>
        <begin position="256"/>
        <end position="274"/>
    </location>
</feature>
<evidence type="ECO:0000256" key="1">
    <source>
        <dbReference type="SAM" id="Phobius"/>
    </source>
</evidence>
<evidence type="ECO:0000313" key="3">
    <source>
        <dbReference type="EMBL" id="SHG08896.1"/>
    </source>
</evidence>
<sequence length="280" mass="28986">MNKFSSFTKALSLTAAVVLGSTNVANAASITFGGVAASDNSGLTSSFIDPITGGLSGYFIETFDVATGDPSFPGSTAYTTPGFESECAVNSLNAGPIGVDVTANPTEVGIRKGTQNNVAAAPANDTTCYGYVTNNGSGTSSITFDYNDLLAYFTTTLNSNTLLGITYLGFYWGSVDTYNDFKFYSDGNLVTQITGTQLLSALGGQSGNQSSPASNAYVNIAFSIAEQFDTLVIDTSGIAGEFDNIVIGLSTREIPVPAPTGLALFAFGLVALGLRSRLKR</sequence>
<dbReference type="RefSeq" id="WP_073319460.1">
    <property type="nucleotide sequence ID" value="NZ_FQWD01000002.1"/>
</dbReference>